<protein>
    <submittedName>
        <fullName evidence="3">Uncharacterized protein</fullName>
    </submittedName>
</protein>
<proteinExistence type="predicted"/>
<evidence type="ECO:0000256" key="2">
    <source>
        <dbReference type="SAM" id="SignalP"/>
    </source>
</evidence>
<organism evidence="3">
    <name type="scientific">Cacopsylla melanoneura</name>
    <dbReference type="NCBI Taxonomy" id="428564"/>
    <lineage>
        <taxon>Eukaryota</taxon>
        <taxon>Metazoa</taxon>
        <taxon>Ecdysozoa</taxon>
        <taxon>Arthropoda</taxon>
        <taxon>Hexapoda</taxon>
        <taxon>Insecta</taxon>
        <taxon>Pterygota</taxon>
        <taxon>Neoptera</taxon>
        <taxon>Paraneoptera</taxon>
        <taxon>Hemiptera</taxon>
        <taxon>Sternorrhyncha</taxon>
        <taxon>Psylloidea</taxon>
        <taxon>Psyllidae</taxon>
        <taxon>Psyllinae</taxon>
        <taxon>Cacopsylla</taxon>
    </lineage>
</organism>
<dbReference type="PANTHER" id="PTHR11857">
    <property type="entry name" value="ODORANT BINDING PROTEIN-RELATED"/>
    <property type="match status" value="1"/>
</dbReference>
<dbReference type="EMBL" id="HBUF01522384">
    <property type="protein sequence ID" value="CAG6749232.1"/>
    <property type="molecule type" value="Transcribed_RNA"/>
</dbReference>
<dbReference type="EMBL" id="HBUF01133595">
    <property type="protein sequence ID" value="CAG6644804.1"/>
    <property type="molecule type" value="Transcribed_RNA"/>
</dbReference>
<dbReference type="SMART" id="SM00708">
    <property type="entry name" value="PhBP"/>
    <property type="match status" value="1"/>
</dbReference>
<dbReference type="EMBL" id="HBUF01294725">
    <property type="protein sequence ID" value="CAG6689944.1"/>
    <property type="molecule type" value="Transcribed_RNA"/>
</dbReference>
<dbReference type="CDD" id="cd23992">
    <property type="entry name" value="PBP_GOBP"/>
    <property type="match status" value="1"/>
</dbReference>
<dbReference type="GO" id="GO:0007608">
    <property type="term" value="P:sensory perception of smell"/>
    <property type="evidence" value="ECO:0007669"/>
    <property type="project" value="TreeGrafter"/>
</dbReference>
<dbReference type="EMBL" id="HBUF01294724">
    <property type="protein sequence ID" value="CAG6689942.1"/>
    <property type="molecule type" value="Transcribed_RNA"/>
</dbReference>
<dbReference type="EMBL" id="HBUF01133594">
    <property type="protein sequence ID" value="CAG6644803.1"/>
    <property type="molecule type" value="Transcribed_RNA"/>
</dbReference>
<dbReference type="AlphaFoldDB" id="A0A8D9ED23"/>
<dbReference type="GO" id="GO:0005549">
    <property type="term" value="F:odorant binding"/>
    <property type="evidence" value="ECO:0007669"/>
    <property type="project" value="InterPro"/>
</dbReference>
<evidence type="ECO:0000313" key="3">
    <source>
        <dbReference type="EMBL" id="CAG6749231.1"/>
    </source>
</evidence>
<name>A0A8D9ED23_9HEMI</name>
<dbReference type="EMBL" id="HBUF01360538">
    <property type="protein sequence ID" value="CAG6720443.1"/>
    <property type="molecule type" value="Transcribed_RNA"/>
</dbReference>
<dbReference type="InterPro" id="IPR006170">
    <property type="entry name" value="PBP/GOBP"/>
</dbReference>
<evidence type="ECO:0000256" key="1">
    <source>
        <dbReference type="ARBA" id="ARBA00022729"/>
    </source>
</evidence>
<sequence>MRITPINLSTLLSMVLAFVSGRHLQNSASSDKADFVSVCNSTWPTDTDILSSVISEKKFLSIHNKNFKCFLHCLYVHYDWMDQTGGFSLDNMKEELVKTSLDDETAEIVLFKCTAIDSTHSCDRAYRFTDCFWRETQMYGDVETNEINKYEHVYAK</sequence>
<accession>A0A8D9ED23</accession>
<dbReference type="Pfam" id="PF01395">
    <property type="entry name" value="PBP_GOBP"/>
    <property type="match status" value="1"/>
</dbReference>
<dbReference type="EMBL" id="HBUF01522382">
    <property type="protein sequence ID" value="CAG6749230.1"/>
    <property type="molecule type" value="Transcribed_RNA"/>
</dbReference>
<reference evidence="3" key="1">
    <citation type="submission" date="2021-05" db="EMBL/GenBank/DDBJ databases">
        <authorList>
            <person name="Alioto T."/>
            <person name="Alioto T."/>
            <person name="Gomez Garrido J."/>
        </authorList>
    </citation>
    <scope>NUCLEOTIDE SEQUENCE</scope>
</reference>
<dbReference type="PANTHER" id="PTHR11857:SF48">
    <property type="entry name" value="GENERAL ODORANT-BINDING PROTEIN 57C-RELATED"/>
    <property type="match status" value="1"/>
</dbReference>
<dbReference type="Gene3D" id="1.10.238.20">
    <property type="entry name" value="Pheromone/general odorant binding protein domain"/>
    <property type="match status" value="1"/>
</dbReference>
<dbReference type="EMBL" id="HBUF01522383">
    <property type="protein sequence ID" value="CAG6749231.1"/>
    <property type="molecule type" value="Transcribed_RNA"/>
</dbReference>
<dbReference type="EMBL" id="HBUF01522385">
    <property type="protein sequence ID" value="CAG6749233.1"/>
    <property type="molecule type" value="Transcribed_RNA"/>
</dbReference>
<feature type="signal peptide" evidence="2">
    <location>
        <begin position="1"/>
        <end position="21"/>
    </location>
</feature>
<dbReference type="EMBL" id="HBUF01360540">
    <property type="protein sequence ID" value="CAG6720447.1"/>
    <property type="molecule type" value="Transcribed_RNA"/>
</dbReference>
<dbReference type="SUPFAM" id="SSF47565">
    <property type="entry name" value="Insect pheromone/odorant-binding proteins"/>
    <property type="match status" value="1"/>
</dbReference>
<dbReference type="InterPro" id="IPR036728">
    <property type="entry name" value="PBP_GOBP_sf"/>
</dbReference>
<dbReference type="GO" id="GO:0005615">
    <property type="term" value="C:extracellular space"/>
    <property type="evidence" value="ECO:0007669"/>
    <property type="project" value="TreeGrafter"/>
</dbReference>
<dbReference type="EMBL" id="HBUF01360539">
    <property type="protein sequence ID" value="CAG6720445.1"/>
    <property type="molecule type" value="Transcribed_RNA"/>
</dbReference>
<feature type="chain" id="PRO_5036262992" evidence="2">
    <location>
        <begin position="22"/>
        <end position="156"/>
    </location>
</feature>
<dbReference type="EMBL" id="HBUF01294723">
    <property type="protein sequence ID" value="CAG6689940.1"/>
    <property type="molecule type" value="Transcribed_RNA"/>
</dbReference>
<dbReference type="EMBL" id="HBUF01360541">
    <property type="protein sequence ID" value="CAG6720449.1"/>
    <property type="molecule type" value="Transcribed_RNA"/>
</dbReference>
<keyword evidence="1 2" id="KW-0732">Signal</keyword>
<dbReference type="EMBL" id="HBUF01294726">
    <property type="protein sequence ID" value="CAG6689946.1"/>
    <property type="molecule type" value="Transcribed_RNA"/>
</dbReference>